<dbReference type="STRING" id="58343.AQJ46_36250"/>
<dbReference type="Proteomes" id="UP000053669">
    <property type="component" value="Unassembled WGS sequence"/>
</dbReference>
<comment type="caution">
    <text evidence="2">The sequence shown here is derived from an EMBL/GenBank/DDBJ whole genome shotgun (WGS) entry which is preliminary data.</text>
</comment>
<reference evidence="2 3" key="1">
    <citation type="submission" date="2015-10" db="EMBL/GenBank/DDBJ databases">
        <title>Draft genome sequence of Streptomyces canus DSM 40017, type strain for the species Streptomyces canus.</title>
        <authorList>
            <person name="Ruckert C."/>
            <person name="Winkler A."/>
            <person name="Kalinowski J."/>
            <person name="Kampfer P."/>
            <person name="Glaeser S."/>
        </authorList>
    </citation>
    <scope>NUCLEOTIDE SEQUENCE [LARGE SCALE GENOMIC DNA]</scope>
    <source>
        <strain evidence="2 3">DSM 40017</strain>
    </source>
</reference>
<dbReference type="AlphaFoldDB" id="A0A101RT91"/>
<proteinExistence type="predicted"/>
<sequence length="186" mass="18378">MRPLVSRGLLLPTLVCTALILGPVGTAAAVVDAGRGASDHGVAQAATWYGTDDMDTLTDRLDVLDRSAHGSVLQPLLDAVTGITALDGSHLDASEAAAHAKAVKAANAEVQEQLRKLSDTDRAAAAADPVSDLLAALQSAVDDLLTSLTSLDLGGVVGSVTGLLGSVVGAVTGLLGGGLPSLPAAG</sequence>
<organism evidence="2 3">
    <name type="scientific">Streptomyces canus</name>
    <dbReference type="NCBI Taxonomy" id="58343"/>
    <lineage>
        <taxon>Bacteria</taxon>
        <taxon>Bacillati</taxon>
        <taxon>Actinomycetota</taxon>
        <taxon>Actinomycetes</taxon>
        <taxon>Kitasatosporales</taxon>
        <taxon>Streptomycetaceae</taxon>
        <taxon>Streptomyces</taxon>
        <taxon>Streptomyces aurantiacus group</taxon>
    </lineage>
</organism>
<evidence type="ECO:0008006" key="4">
    <source>
        <dbReference type="Google" id="ProtNLM"/>
    </source>
</evidence>
<evidence type="ECO:0000256" key="1">
    <source>
        <dbReference type="SAM" id="SignalP"/>
    </source>
</evidence>
<evidence type="ECO:0000313" key="3">
    <source>
        <dbReference type="Proteomes" id="UP000053669"/>
    </source>
</evidence>
<feature type="chain" id="PRO_5039298774" description="Secreted protein" evidence="1">
    <location>
        <begin position="29"/>
        <end position="186"/>
    </location>
</feature>
<keyword evidence="1" id="KW-0732">Signal</keyword>
<feature type="signal peptide" evidence="1">
    <location>
        <begin position="1"/>
        <end position="28"/>
    </location>
</feature>
<gene>
    <name evidence="2" type="ORF">AQJ46_36250</name>
</gene>
<dbReference type="EMBL" id="LMWU01000041">
    <property type="protein sequence ID" value="KUN61314.1"/>
    <property type="molecule type" value="Genomic_DNA"/>
</dbReference>
<protein>
    <recommendedName>
        <fullName evidence="4">Secreted protein</fullName>
    </recommendedName>
</protein>
<evidence type="ECO:0000313" key="2">
    <source>
        <dbReference type="EMBL" id="KUN61314.1"/>
    </source>
</evidence>
<dbReference type="RefSeq" id="WP_059209595.1">
    <property type="nucleotide sequence ID" value="NZ_KQ948669.1"/>
</dbReference>
<name>A0A101RT91_9ACTN</name>
<accession>A0A101RT91</accession>